<dbReference type="Proteomes" id="UP000294513">
    <property type="component" value="Unassembled WGS sequence"/>
</dbReference>
<feature type="region of interest" description="Disordered" evidence="1">
    <location>
        <begin position="284"/>
        <end position="347"/>
    </location>
</feature>
<dbReference type="AlphaFoldDB" id="A0A4R5CC82"/>
<evidence type="ECO:0000313" key="2">
    <source>
        <dbReference type="EMBL" id="TDD97588.1"/>
    </source>
</evidence>
<dbReference type="EMBL" id="SMKU01000002">
    <property type="protein sequence ID" value="TDD97588.1"/>
    <property type="molecule type" value="Genomic_DNA"/>
</dbReference>
<name>A0A4R5CC82_9ACTN</name>
<feature type="region of interest" description="Disordered" evidence="1">
    <location>
        <begin position="105"/>
        <end position="234"/>
    </location>
</feature>
<evidence type="ECO:0008006" key="4">
    <source>
        <dbReference type="Google" id="ProtNLM"/>
    </source>
</evidence>
<feature type="compositionally biased region" description="Acidic residues" evidence="1">
    <location>
        <begin position="190"/>
        <end position="209"/>
    </location>
</feature>
<feature type="compositionally biased region" description="Basic and acidic residues" evidence="1">
    <location>
        <begin position="284"/>
        <end position="313"/>
    </location>
</feature>
<accession>A0A4R5CC82</accession>
<comment type="caution">
    <text evidence="2">The sequence shown here is derived from an EMBL/GenBank/DDBJ whole genome shotgun (WGS) entry which is preliminary data.</text>
</comment>
<proteinExistence type="predicted"/>
<evidence type="ECO:0000313" key="3">
    <source>
        <dbReference type="Proteomes" id="UP000294513"/>
    </source>
</evidence>
<sequence length="347" mass="38614">MAWARVDDGFDDHPKILGLLEEEQGPAAIGLWTLCLTWAHRNTRRKGKTPGLIPVGLPRRYVGPAGRELAKLLVAHELWDEHDSGWMIHDFSEYLPTEETKAARSAAGKKGAAKRWAGKRASDARADEAEAKQTDGNLPSDSHDGASNDVATDGSRAPAHRAIPYGIAPTPTPEPGDEPSVHHDTSDGGAADDPDDDSDEDEEQDDQRDDVERVCRHLADRVQGNGSKRPRVSKTWRREARLLMDSDGRTEEQVHRAIDWCQDSKFWRRNVMSMPKLRAQYDRMRLEAEEQRDRASPDQRDPGPGRSTTDERVAQAQALKERRRARAEGANPDGTLIPPNTILGEVV</sequence>
<keyword evidence="3" id="KW-1185">Reference proteome</keyword>
<feature type="compositionally biased region" description="Basic and acidic residues" evidence="1">
    <location>
        <begin position="120"/>
        <end position="133"/>
    </location>
</feature>
<reference evidence="2 3" key="1">
    <citation type="submission" date="2019-03" db="EMBL/GenBank/DDBJ databases">
        <title>Draft genome sequences of novel Actinobacteria.</title>
        <authorList>
            <person name="Sahin N."/>
            <person name="Ay H."/>
            <person name="Saygin H."/>
        </authorList>
    </citation>
    <scope>NUCLEOTIDE SEQUENCE [LARGE SCALE GENOMIC DNA]</scope>
    <source>
        <strain evidence="2 3">H3C3</strain>
    </source>
</reference>
<evidence type="ECO:0000256" key="1">
    <source>
        <dbReference type="SAM" id="MobiDB-lite"/>
    </source>
</evidence>
<organism evidence="2 3">
    <name type="scientific">Actinomadura rubrisoli</name>
    <dbReference type="NCBI Taxonomy" id="2530368"/>
    <lineage>
        <taxon>Bacteria</taxon>
        <taxon>Bacillati</taxon>
        <taxon>Actinomycetota</taxon>
        <taxon>Actinomycetes</taxon>
        <taxon>Streptosporangiales</taxon>
        <taxon>Thermomonosporaceae</taxon>
        <taxon>Actinomadura</taxon>
    </lineage>
</organism>
<dbReference type="RefSeq" id="WP_131888750.1">
    <property type="nucleotide sequence ID" value="NZ_SMKU01000002.1"/>
</dbReference>
<dbReference type="OrthoDB" id="3543987at2"/>
<protein>
    <recommendedName>
        <fullName evidence="4">DUF1376 domain-containing protein</fullName>
    </recommendedName>
</protein>
<feature type="compositionally biased region" description="Basic and acidic residues" evidence="1">
    <location>
        <begin position="210"/>
        <end position="220"/>
    </location>
</feature>
<gene>
    <name evidence="2" type="ORF">E1298_00735</name>
</gene>